<dbReference type="AlphaFoldDB" id="A0A0J9VR02"/>
<evidence type="ECO:0000256" key="1">
    <source>
        <dbReference type="SAM" id="Coils"/>
    </source>
</evidence>
<keyword evidence="1" id="KW-0175">Coiled coil</keyword>
<dbReference type="EMBL" id="KQ235138">
    <property type="protein sequence ID" value="KMZ89798.1"/>
    <property type="molecule type" value="Genomic_DNA"/>
</dbReference>
<sequence length="406" mass="47562">MHNLNANDKFIKEFFRLIRNDNAYYYGLTKNYCKYVNFWLNDEFMKKGYHITGPEFHVFQTFVKKLNENTGNQNKLCDNYINRLKPEEFKKIDLLHRLYNSYNEIKVSPVTDSIKKCNNLHLLAKNYSEFIDEYYDDNNFYKNLEYIKKLILNITDKDNSPCVDKIYFRTPKKVIEIQEAERRAREEETARKALEEEKARKALEEEKARKARVEALDNQKAEMEQRVQSLRGNTEQLQLLRNNPLYGTSMEKSLSLSTDDSRVLQTPEGTLRHQTEENILQREEGYAQNDASRTTGTFGGSTGFPGYITEVLGSVEPGPVLGVSGIQSFKIINISLYYSKKKLSSSYNYVLNSLNFLLNFSILHLDPSLEEEEDECIKFLELLEDFHQENSQIFMNMMVDLLDMLQ</sequence>
<proteinExistence type="predicted"/>
<reference evidence="2 3" key="1">
    <citation type="submission" date="2011-08" db="EMBL/GenBank/DDBJ databases">
        <title>The Genome Sequence of Plasmodium vivax Mauritania I.</title>
        <authorList>
            <consortium name="The Broad Institute Genome Sequencing Platform"/>
            <consortium name="The Broad Institute Genome Sequencing Center for Infectious Disease"/>
            <person name="Neafsey D."/>
            <person name="Carlton J."/>
            <person name="Barnwell J."/>
            <person name="Collins W."/>
            <person name="Escalante A."/>
            <person name="Mullikin J."/>
            <person name="Saul A."/>
            <person name="Guigo R."/>
            <person name="Camara F."/>
            <person name="Young S.K."/>
            <person name="Zeng Q."/>
            <person name="Gargeya S."/>
            <person name="Fitzgerald M."/>
            <person name="Haas B."/>
            <person name="Abouelleil A."/>
            <person name="Alvarado L."/>
            <person name="Arachchi H.M."/>
            <person name="Berlin A."/>
            <person name="Brown A."/>
            <person name="Chapman S.B."/>
            <person name="Chen Z."/>
            <person name="Dunbar C."/>
            <person name="Freedman E."/>
            <person name="Gearin G."/>
            <person name="Gellesch M."/>
            <person name="Goldberg J."/>
            <person name="Griggs A."/>
            <person name="Gujja S."/>
            <person name="Heiman D."/>
            <person name="Howarth C."/>
            <person name="Larson L."/>
            <person name="Lui A."/>
            <person name="MacDonald P.J.P."/>
            <person name="Montmayeur A."/>
            <person name="Murphy C."/>
            <person name="Neiman D."/>
            <person name="Pearson M."/>
            <person name="Priest M."/>
            <person name="Roberts A."/>
            <person name="Saif S."/>
            <person name="Shea T."/>
            <person name="Shenoy N."/>
            <person name="Sisk P."/>
            <person name="Stolte C."/>
            <person name="Sykes S."/>
            <person name="Wortman J."/>
            <person name="Nusbaum C."/>
            <person name="Birren B."/>
        </authorList>
    </citation>
    <scope>NUCLEOTIDE SEQUENCE [LARGE SCALE GENOMIC DNA]</scope>
    <source>
        <strain evidence="2 3">Mauritania I</strain>
    </source>
</reference>
<dbReference type="InterPro" id="IPR008780">
    <property type="entry name" value="Plasmodium_Vir"/>
</dbReference>
<feature type="coiled-coil region" evidence="1">
    <location>
        <begin position="177"/>
        <end position="240"/>
    </location>
</feature>
<protein>
    <submittedName>
        <fullName evidence="2">Uncharacterized protein</fullName>
    </submittedName>
</protein>
<dbReference type="Pfam" id="PF05795">
    <property type="entry name" value="Plasmodium_Vir"/>
    <property type="match status" value="1"/>
</dbReference>
<accession>A0A0J9VR02</accession>
<organism evidence="2 3">
    <name type="scientific">Plasmodium vivax Mauritania I</name>
    <dbReference type="NCBI Taxonomy" id="1035515"/>
    <lineage>
        <taxon>Eukaryota</taxon>
        <taxon>Sar</taxon>
        <taxon>Alveolata</taxon>
        <taxon>Apicomplexa</taxon>
        <taxon>Aconoidasida</taxon>
        <taxon>Haemosporida</taxon>
        <taxon>Plasmodiidae</taxon>
        <taxon>Plasmodium</taxon>
        <taxon>Plasmodium (Plasmodium)</taxon>
    </lineage>
</organism>
<evidence type="ECO:0000313" key="3">
    <source>
        <dbReference type="Proteomes" id="UP000053776"/>
    </source>
</evidence>
<gene>
    <name evidence="2" type="ORF">PVMG_06066</name>
</gene>
<dbReference type="Proteomes" id="UP000053776">
    <property type="component" value="Unassembled WGS sequence"/>
</dbReference>
<dbReference type="OrthoDB" id="10474970at2759"/>
<name>A0A0J9VR02_PLAVI</name>
<evidence type="ECO:0000313" key="2">
    <source>
        <dbReference type="EMBL" id="KMZ89798.1"/>
    </source>
</evidence>